<dbReference type="FunFam" id="1.10.510.10:FF:000855">
    <property type="entry name" value="Protein kinase"/>
    <property type="match status" value="1"/>
</dbReference>
<keyword evidence="4" id="KW-1185">Reference proteome</keyword>
<dbReference type="AlphaFoldDB" id="A0AAV5TEQ9"/>
<evidence type="ECO:0000313" key="4">
    <source>
        <dbReference type="Proteomes" id="UP001432027"/>
    </source>
</evidence>
<reference evidence="3" key="1">
    <citation type="submission" date="2023-10" db="EMBL/GenBank/DDBJ databases">
        <title>Genome assembly of Pristionchus species.</title>
        <authorList>
            <person name="Yoshida K."/>
            <person name="Sommer R.J."/>
        </authorList>
    </citation>
    <scope>NUCLEOTIDE SEQUENCE</scope>
    <source>
        <strain evidence="3">RS0144</strain>
    </source>
</reference>
<dbReference type="GO" id="GO:0005524">
    <property type="term" value="F:ATP binding"/>
    <property type="evidence" value="ECO:0007669"/>
    <property type="project" value="InterPro"/>
</dbReference>
<evidence type="ECO:0000256" key="1">
    <source>
        <dbReference type="SAM" id="MobiDB-lite"/>
    </source>
</evidence>
<evidence type="ECO:0000313" key="3">
    <source>
        <dbReference type="EMBL" id="GMS90411.1"/>
    </source>
</evidence>
<dbReference type="Gene3D" id="1.10.510.10">
    <property type="entry name" value="Transferase(Phosphotransferase) domain 1"/>
    <property type="match status" value="1"/>
</dbReference>
<feature type="domain" description="Protein kinase" evidence="2">
    <location>
        <begin position="44"/>
        <end position="404"/>
    </location>
</feature>
<feature type="non-terminal residue" evidence="3">
    <location>
        <position position="1"/>
    </location>
</feature>
<protein>
    <recommendedName>
        <fullName evidence="2">Protein kinase domain-containing protein</fullName>
    </recommendedName>
</protein>
<feature type="region of interest" description="Disordered" evidence="1">
    <location>
        <begin position="1"/>
        <end position="27"/>
    </location>
</feature>
<feature type="compositionally biased region" description="Polar residues" evidence="1">
    <location>
        <begin position="367"/>
        <end position="377"/>
    </location>
</feature>
<sequence>RPPHRSAPISLRPLHPSAAPTMPADPTESKIKIEVGDKVSDGRFTVKKKIGEGACGQVYLVADKNDNMLAMKVELKAPNPADEILKMEIYVLKKLQNSRHVTKFYSSGVQSNYSFVVMSLLGTELADLRRRCPGRRMAHSSVLRIAIQAVEGIEDMHKAGFIHRDLKPTNLAMGHKLKRIVYVFDFGLARQILVADKENGGKLTLREPRKKVPFRGTVRYCSINVHLAKELGRHDDLWGILYSMIELATGTLPWKGAMRKDAEKIKANATEKQLFRGVPRSLLFMYKQLVPLQYADEPNYSLIRGAMAKEIKAKKLTMTDPYEWEKGFASATGGNKDKDKDTTKEKAEKDKGTDNDTNRDIDENAESVCSQLSNNDSASDHEIVENTLDNVADVKESFRETRDD</sequence>
<dbReference type="Proteomes" id="UP001432027">
    <property type="component" value="Unassembled WGS sequence"/>
</dbReference>
<dbReference type="PROSITE" id="PS50011">
    <property type="entry name" value="PROTEIN_KINASE_DOM"/>
    <property type="match status" value="1"/>
</dbReference>
<organism evidence="3 4">
    <name type="scientific">Pristionchus entomophagus</name>
    <dbReference type="NCBI Taxonomy" id="358040"/>
    <lineage>
        <taxon>Eukaryota</taxon>
        <taxon>Metazoa</taxon>
        <taxon>Ecdysozoa</taxon>
        <taxon>Nematoda</taxon>
        <taxon>Chromadorea</taxon>
        <taxon>Rhabditida</taxon>
        <taxon>Rhabditina</taxon>
        <taxon>Diplogasteromorpha</taxon>
        <taxon>Diplogasteroidea</taxon>
        <taxon>Neodiplogasteridae</taxon>
        <taxon>Pristionchus</taxon>
    </lineage>
</organism>
<name>A0AAV5TEQ9_9BILA</name>
<dbReference type="EMBL" id="BTSX01000003">
    <property type="protein sequence ID" value="GMS90411.1"/>
    <property type="molecule type" value="Genomic_DNA"/>
</dbReference>
<accession>A0AAV5TEQ9</accession>
<dbReference type="Pfam" id="PF00069">
    <property type="entry name" value="Pkinase"/>
    <property type="match status" value="1"/>
</dbReference>
<dbReference type="SUPFAM" id="SSF56112">
    <property type="entry name" value="Protein kinase-like (PK-like)"/>
    <property type="match status" value="1"/>
</dbReference>
<dbReference type="InterPro" id="IPR011009">
    <property type="entry name" value="Kinase-like_dom_sf"/>
</dbReference>
<dbReference type="SMART" id="SM00220">
    <property type="entry name" value="S_TKc"/>
    <property type="match status" value="1"/>
</dbReference>
<feature type="compositionally biased region" description="Basic and acidic residues" evidence="1">
    <location>
        <begin position="335"/>
        <end position="362"/>
    </location>
</feature>
<gene>
    <name evidence="3" type="ORF">PENTCL1PPCAC_12586</name>
</gene>
<dbReference type="GO" id="GO:0004672">
    <property type="term" value="F:protein kinase activity"/>
    <property type="evidence" value="ECO:0007669"/>
    <property type="project" value="InterPro"/>
</dbReference>
<comment type="caution">
    <text evidence="3">The sequence shown here is derived from an EMBL/GenBank/DDBJ whole genome shotgun (WGS) entry which is preliminary data.</text>
</comment>
<feature type="region of interest" description="Disordered" evidence="1">
    <location>
        <begin position="327"/>
        <end position="388"/>
    </location>
</feature>
<evidence type="ECO:0000259" key="2">
    <source>
        <dbReference type="PROSITE" id="PS50011"/>
    </source>
</evidence>
<dbReference type="PANTHER" id="PTHR11909">
    <property type="entry name" value="CASEIN KINASE-RELATED"/>
    <property type="match status" value="1"/>
</dbReference>
<proteinExistence type="predicted"/>
<dbReference type="InterPro" id="IPR000719">
    <property type="entry name" value="Prot_kinase_dom"/>
</dbReference>
<feature type="non-terminal residue" evidence="3">
    <location>
        <position position="404"/>
    </location>
</feature>
<dbReference type="InterPro" id="IPR050235">
    <property type="entry name" value="CK1_Ser-Thr_kinase"/>
</dbReference>